<dbReference type="EC" id="2.7.7.87" evidence="3 13"/>
<dbReference type="Proteomes" id="UP000030755">
    <property type="component" value="Unassembled WGS sequence"/>
</dbReference>
<keyword evidence="8 13" id="KW-0548">Nucleotidyltransferase</keyword>
<feature type="binding site" evidence="14">
    <location>
        <position position="200"/>
    </location>
    <ligand>
        <name>L-threonine</name>
        <dbReference type="ChEBI" id="CHEBI:57926"/>
    </ligand>
</feature>
<proteinExistence type="inferred from homology"/>
<dbReference type="GO" id="GO:0061710">
    <property type="term" value="F:L-threonylcarbamoyladenylate synthase"/>
    <property type="evidence" value="ECO:0007669"/>
    <property type="project" value="UniProtKB-EC"/>
</dbReference>
<evidence type="ECO:0000256" key="2">
    <source>
        <dbReference type="ARBA" id="ARBA00007663"/>
    </source>
</evidence>
<evidence type="ECO:0000313" key="16">
    <source>
        <dbReference type="EMBL" id="EPZ31020.1"/>
    </source>
</evidence>
<evidence type="ECO:0000256" key="11">
    <source>
        <dbReference type="ARBA" id="ARBA00029774"/>
    </source>
</evidence>
<dbReference type="GO" id="GO:0000049">
    <property type="term" value="F:tRNA binding"/>
    <property type="evidence" value="ECO:0007669"/>
    <property type="project" value="TreeGrafter"/>
</dbReference>
<keyword evidence="9 13" id="KW-0547">Nucleotide-binding</keyword>
<dbReference type="PANTHER" id="PTHR17490">
    <property type="entry name" value="SUA5"/>
    <property type="match status" value="1"/>
</dbReference>
<sequence length="356" mass="39439">MDTKILEFPPVKRKTGGKHSYLYEEIDFFENLNIKRAVKSLKEGSVVAIPTETVYGLAADAFQPEAVKKIFQVKNRPQDNPLIVHISSFEMLETLIAKPLLEKDRNILEHFWPGPLTVLFEKSQNVDDIVTCGQSRVAVRMPSHPIARSLISQLGSPLAAPSANLSGRPSPTTAAHVLKDLNGRIEYILDGGSCLSGLESTVLDIDSETILRPGGITLEDLKEVLPNVKVYVKGTDENMENRPATPGMKYRHYAPNAKVLIFENKRDLIEHAVTLKNEDGGVRIGLMYSDEDLLAKRELWHEIHYLGKTVDDVAFNLFDGLRSLDSFESDVILVVKVPAIGTGLAVMNRLEKAASS</sequence>
<keyword evidence="10 13" id="KW-0067">ATP-binding</keyword>
<dbReference type="GO" id="GO:0002949">
    <property type="term" value="P:tRNA threonylcarbamoyladenosine modification"/>
    <property type="evidence" value="ECO:0007669"/>
    <property type="project" value="EnsemblFungi"/>
</dbReference>
<keyword evidence="7 13" id="KW-0819">tRNA processing</keyword>
<evidence type="ECO:0000313" key="17">
    <source>
        <dbReference type="Proteomes" id="UP000030755"/>
    </source>
</evidence>
<dbReference type="GO" id="GO:0005524">
    <property type="term" value="F:ATP binding"/>
    <property type="evidence" value="ECO:0007669"/>
    <property type="project" value="UniProtKB-UniRule"/>
</dbReference>
<protein>
    <recommendedName>
        <fullName evidence="4 13">Threonylcarbamoyl-AMP synthase</fullName>
        <shortName evidence="13">TC-AMP synthase</shortName>
        <ecNumber evidence="3 13">2.7.7.87</ecNumber>
    </recommendedName>
    <alternativeName>
        <fullName evidence="11 13">L-threonylcarbamoyladenylate synthase</fullName>
    </alternativeName>
</protein>
<feature type="binding site" evidence="14">
    <location>
        <position position="76"/>
    </location>
    <ligand>
        <name>ATP</name>
        <dbReference type="ChEBI" id="CHEBI:30616"/>
    </ligand>
</feature>
<feature type="binding site" evidence="14">
    <location>
        <position position="253"/>
    </location>
    <ligand>
        <name>ATP</name>
        <dbReference type="ChEBI" id="CHEBI:30616"/>
    </ligand>
</feature>
<dbReference type="GO" id="GO:0006450">
    <property type="term" value="P:regulation of translational fidelity"/>
    <property type="evidence" value="ECO:0007669"/>
    <property type="project" value="EnsemblFungi"/>
</dbReference>
<dbReference type="PANTHER" id="PTHR17490:SF16">
    <property type="entry name" value="THREONYLCARBAMOYL-AMP SYNTHASE"/>
    <property type="match status" value="1"/>
</dbReference>
<evidence type="ECO:0000256" key="12">
    <source>
        <dbReference type="ARBA" id="ARBA00048366"/>
    </source>
</evidence>
<keyword evidence="5 13" id="KW-0963">Cytoplasm</keyword>
<dbReference type="Pfam" id="PF01300">
    <property type="entry name" value="Sua5_yciO_yrdC"/>
    <property type="match status" value="1"/>
</dbReference>
<feature type="binding site" evidence="14">
    <location>
        <position position="85"/>
    </location>
    <ligand>
        <name>L-threonine</name>
        <dbReference type="ChEBI" id="CHEBI:57926"/>
    </ligand>
</feature>
<dbReference type="HOGENOM" id="CLU_031397_0_1_1"/>
<feature type="binding site" evidence="14">
    <location>
        <position position="212"/>
    </location>
    <ligand>
        <name>ATP</name>
        <dbReference type="ChEBI" id="CHEBI:30616"/>
    </ligand>
</feature>
<evidence type="ECO:0000256" key="6">
    <source>
        <dbReference type="ARBA" id="ARBA00022679"/>
    </source>
</evidence>
<organism evidence="16 17">
    <name type="scientific">Rozella allomycis (strain CSF55)</name>
    <dbReference type="NCBI Taxonomy" id="988480"/>
    <lineage>
        <taxon>Eukaryota</taxon>
        <taxon>Fungi</taxon>
        <taxon>Fungi incertae sedis</taxon>
        <taxon>Cryptomycota</taxon>
        <taxon>Cryptomycota incertae sedis</taxon>
        <taxon>Rozella</taxon>
    </lineage>
</organism>
<name>A0A075AQP2_ROZAC</name>
<feature type="domain" description="YrdC-like" evidence="15">
    <location>
        <begin position="31"/>
        <end position="216"/>
    </location>
</feature>
<evidence type="ECO:0000259" key="15">
    <source>
        <dbReference type="PROSITE" id="PS51163"/>
    </source>
</evidence>
<evidence type="ECO:0000256" key="13">
    <source>
        <dbReference type="PIRNR" id="PIRNR004930"/>
    </source>
</evidence>
<feature type="binding site" evidence="14">
    <location>
        <position position="80"/>
    </location>
    <ligand>
        <name>ATP</name>
        <dbReference type="ChEBI" id="CHEBI:30616"/>
    </ligand>
</feature>
<feature type="binding site" evidence="14">
    <location>
        <position position="170"/>
    </location>
    <ligand>
        <name>ATP</name>
        <dbReference type="ChEBI" id="CHEBI:30616"/>
    </ligand>
</feature>
<dbReference type="Pfam" id="PF03481">
    <property type="entry name" value="Sua5_C"/>
    <property type="match status" value="1"/>
</dbReference>
<feature type="binding site" evidence="14">
    <location>
        <position position="160"/>
    </location>
    <ligand>
        <name>L-threonine</name>
        <dbReference type="ChEBI" id="CHEBI:57926"/>
    </ligand>
</feature>
<gene>
    <name evidence="16" type="ORF">O9G_001494</name>
</gene>
<dbReference type="InterPro" id="IPR038385">
    <property type="entry name" value="Sua5/YwlC_C"/>
</dbReference>
<comment type="similarity">
    <text evidence="2 13">Belongs to the SUA5 family.</text>
</comment>
<evidence type="ECO:0000256" key="9">
    <source>
        <dbReference type="ARBA" id="ARBA00022741"/>
    </source>
</evidence>
<dbReference type="PROSITE" id="PS51163">
    <property type="entry name" value="YRDC"/>
    <property type="match status" value="1"/>
</dbReference>
<dbReference type="FunFam" id="3.90.870.10:FF:000009">
    <property type="entry name" value="Threonylcarbamoyl-AMP synthase, putative"/>
    <property type="match status" value="1"/>
</dbReference>
<reference evidence="16 17" key="1">
    <citation type="journal article" date="2013" name="Curr. Biol.">
        <title>Shared signatures of parasitism and phylogenomics unite Cryptomycota and microsporidia.</title>
        <authorList>
            <person name="James T.Y."/>
            <person name="Pelin A."/>
            <person name="Bonen L."/>
            <person name="Ahrendt S."/>
            <person name="Sain D."/>
            <person name="Corradi N."/>
            <person name="Stajich J.E."/>
        </authorList>
    </citation>
    <scope>NUCLEOTIDE SEQUENCE [LARGE SCALE GENOMIC DNA]</scope>
    <source>
        <strain evidence="16 17">CSF55</strain>
    </source>
</reference>
<evidence type="ECO:0000256" key="5">
    <source>
        <dbReference type="ARBA" id="ARBA00022490"/>
    </source>
</evidence>
<dbReference type="Gene3D" id="3.40.50.11030">
    <property type="entry name" value="Threonylcarbamoyl-AMP synthase, C-terminal domain"/>
    <property type="match status" value="1"/>
</dbReference>
<feature type="binding site" evidence="14">
    <location>
        <position position="53"/>
    </location>
    <ligand>
        <name>L-threonine</name>
        <dbReference type="ChEBI" id="CHEBI:57926"/>
    </ligand>
</feature>
<feature type="binding site" evidence="14">
    <location>
        <position position="162"/>
    </location>
    <ligand>
        <name>ATP</name>
        <dbReference type="ChEBI" id="CHEBI:30616"/>
    </ligand>
</feature>
<dbReference type="GO" id="GO:0000723">
    <property type="term" value="P:telomere maintenance"/>
    <property type="evidence" value="ECO:0007669"/>
    <property type="project" value="EnsemblFungi"/>
</dbReference>
<dbReference type="AlphaFoldDB" id="A0A075AQP2"/>
<accession>A0A075AQP2</accession>
<evidence type="ECO:0000256" key="10">
    <source>
        <dbReference type="ARBA" id="ARBA00022840"/>
    </source>
</evidence>
<evidence type="ECO:0000256" key="4">
    <source>
        <dbReference type="ARBA" id="ARBA00015492"/>
    </source>
</evidence>
<evidence type="ECO:0000256" key="7">
    <source>
        <dbReference type="ARBA" id="ARBA00022694"/>
    </source>
</evidence>
<evidence type="ECO:0000256" key="14">
    <source>
        <dbReference type="PIRSR" id="PIRSR004930-1"/>
    </source>
</evidence>
<keyword evidence="17" id="KW-1185">Reference proteome</keyword>
<dbReference type="EMBL" id="KE561324">
    <property type="protein sequence ID" value="EPZ31020.1"/>
    <property type="molecule type" value="Genomic_DNA"/>
</dbReference>
<dbReference type="SUPFAM" id="SSF55821">
    <property type="entry name" value="YrdC/RibB"/>
    <property type="match status" value="1"/>
</dbReference>
<dbReference type="InterPro" id="IPR010923">
    <property type="entry name" value="T(6)A37_SUA5"/>
</dbReference>
<dbReference type="PIRSF" id="PIRSF004930">
    <property type="entry name" value="Tln_factor_SUA5"/>
    <property type="match status" value="1"/>
</dbReference>
<dbReference type="InterPro" id="IPR005145">
    <property type="entry name" value="Sua5_C"/>
</dbReference>
<evidence type="ECO:0000256" key="1">
    <source>
        <dbReference type="ARBA" id="ARBA00004496"/>
    </source>
</evidence>
<dbReference type="InterPro" id="IPR050156">
    <property type="entry name" value="TC-AMP_synthase_SUA5"/>
</dbReference>
<comment type="function">
    <text evidence="13">Required for the formation of a threonylcarbamoyl group on adenosine at position 37 (t(6)A37) in tRNAs that read codons beginning with adenine.</text>
</comment>
<dbReference type="NCBIfam" id="TIGR00057">
    <property type="entry name" value="L-threonylcarbamoyladenylate synthase"/>
    <property type="match status" value="1"/>
</dbReference>
<dbReference type="STRING" id="988480.A0A075AQP2"/>
<dbReference type="InterPro" id="IPR017945">
    <property type="entry name" value="DHBP_synth_RibB-like_a/b_dom"/>
</dbReference>
<feature type="binding site" evidence="14">
    <location>
        <position position="140"/>
    </location>
    <ligand>
        <name>L-threonine</name>
        <dbReference type="ChEBI" id="CHEBI:57926"/>
    </ligand>
</feature>
<evidence type="ECO:0000256" key="3">
    <source>
        <dbReference type="ARBA" id="ARBA00012584"/>
    </source>
</evidence>
<dbReference type="OrthoDB" id="412787at2759"/>
<comment type="subcellular location">
    <subcellularLocation>
        <location evidence="1 13">Cytoplasm</location>
    </subcellularLocation>
</comment>
<dbReference type="InterPro" id="IPR006070">
    <property type="entry name" value="Sua5-like_dom"/>
</dbReference>
<dbReference type="Gene3D" id="3.90.870.10">
    <property type="entry name" value="DHBP synthase"/>
    <property type="match status" value="1"/>
</dbReference>
<dbReference type="GO" id="GO:0003725">
    <property type="term" value="F:double-stranded RNA binding"/>
    <property type="evidence" value="ECO:0007669"/>
    <property type="project" value="UniProtKB-UniRule"/>
</dbReference>
<dbReference type="GO" id="GO:0005739">
    <property type="term" value="C:mitochondrion"/>
    <property type="evidence" value="ECO:0007669"/>
    <property type="project" value="EnsemblFungi"/>
</dbReference>
<evidence type="ECO:0000256" key="8">
    <source>
        <dbReference type="ARBA" id="ARBA00022695"/>
    </source>
</evidence>
<comment type="catalytic activity">
    <reaction evidence="12 13">
        <text>L-threonine + hydrogencarbonate + ATP = L-threonylcarbamoyladenylate + diphosphate + H2O</text>
        <dbReference type="Rhea" id="RHEA:36407"/>
        <dbReference type="ChEBI" id="CHEBI:15377"/>
        <dbReference type="ChEBI" id="CHEBI:17544"/>
        <dbReference type="ChEBI" id="CHEBI:30616"/>
        <dbReference type="ChEBI" id="CHEBI:33019"/>
        <dbReference type="ChEBI" id="CHEBI:57926"/>
        <dbReference type="ChEBI" id="CHEBI:73682"/>
        <dbReference type="EC" id="2.7.7.87"/>
    </reaction>
</comment>
<dbReference type="GO" id="GO:0043047">
    <property type="term" value="F:single-stranded telomeric DNA binding"/>
    <property type="evidence" value="ECO:0007669"/>
    <property type="project" value="EnsemblFungi"/>
</dbReference>
<dbReference type="OMA" id="RTQRWKS"/>
<keyword evidence="6 13" id="KW-0808">Transferase</keyword>